<evidence type="ECO:0000256" key="22">
    <source>
        <dbReference type="PIRNR" id="PIRNR001563"/>
    </source>
</evidence>
<evidence type="ECO:0000256" key="4">
    <source>
        <dbReference type="ARBA" id="ARBA00005150"/>
    </source>
</evidence>
<dbReference type="FunFam" id="3.40.1190.10:FF:000011">
    <property type="entry name" value="Folylpolyglutamate synthase/dihydrofolate synthase"/>
    <property type="match status" value="1"/>
</dbReference>
<evidence type="ECO:0000313" key="26">
    <source>
        <dbReference type="Proteomes" id="UP000763088"/>
    </source>
</evidence>
<keyword evidence="12 22" id="KW-0067">ATP-binding</keyword>
<reference evidence="25" key="1">
    <citation type="submission" date="2019-04" db="EMBL/GenBank/DDBJ databases">
        <title>Evolution of Biomass-Degrading Anaerobic Consortia Revealed by Metagenomics.</title>
        <authorList>
            <person name="Peng X."/>
        </authorList>
    </citation>
    <scope>NUCLEOTIDE SEQUENCE</scope>
    <source>
        <strain evidence="25">SIG141</strain>
    </source>
</reference>
<dbReference type="Pfam" id="PF08245">
    <property type="entry name" value="Mur_ligase_M"/>
    <property type="match status" value="1"/>
</dbReference>
<keyword evidence="13" id="KW-0460">Magnesium</keyword>
<dbReference type="Proteomes" id="UP000763088">
    <property type="component" value="Unassembled WGS sequence"/>
</dbReference>
<comment type="cofactor">
    <cofactor evidence="1">
        <name>Mg(2+)</name>
        <dbReference type="ChEBI" id="CHEBI:18420"/>
    </cofactor>
</comment>
<dbReference type="PIRSF" id="PIRSF001563">
    <property type="entry name" value="Folylpolyglu_synth"/>
    <property type="match status" value="1"/>
</dbReference>
<evidence type="ECO:0000256" key="9">
    <source>
        <dbReference type="ARBA" id="ARBA00022598"/>
    </source>
</evidence>
<comment type="catalytic activity">
    <reaction evidence="18">
        <text>(6S)-5,6,7,8-tetrahydrofolyl-(gamma-L-Glu)(n) + L-glutamate + ATP = (6S)-5,6,7,8-tetrahydrofolyl-(gamma-L-Glu)(n+1) + ADP + phosphate + H(+)</text>
        <dbReference type="Rhea" id="RHEA:10580"/>
        <dbReference type="Rhea" id="RHEA-COMP:14738"/>
        <dbReference type="Rhea" id="RHEA-COMP:14740"/>
        <dbReference type="ChEBI" id="CHEBI:15378"/>
        <dbReference type="ChEBI" id="CHEBI:29985"/>
        <dbReference type="ChEBI" id="CHEBI:30616"/>
        <dbReference type="ChEBI" id="CHEBI:43474"/>
        <dbReference type="ChEBI" id="CHEBI:141005"/>
        <dbReference type="ChEBI" id="CHEBI:456216"/>
        <dbReference type="EC" id="6.3.2.17"/>
    </reaction>
</comment>
<keyword evidence="10" id="KW-0479">Metal-binding</keyword>
<comment type="caution">
    <text evidence="25">The sequence shown here is derived from an EMBL/GenBank/DDBJ whole genome shotgun (WGS) entry which is preliminary data.</text>
</comment>
<dbReference type="NCBIfam" id="TIGR01499">
    <property type="entry name" value="folC"/>
    <property type="match status" value="1"/>
</dbReference>
<evidence type="ECO:0000313" key="25">
    <source>
        <dbReference type="EMBL" id="MBE6266938.1"/>
    </source>
</evidence>
<evidence type="ECO:0000256" key="19">
    <source>
        <dbReference type="ARBA" id="ARBA00047808"/>
    </source>
</evidence>
<keyword evidence="14" id="KW-0289">Folate biosynthesis</keyword>
<comment type="function">
    <text evidence="2">Functions in two distinct reactions of the de novo folate biosynthetic pathway. Catalyzes the addition of a glutamate residue to dihydropteroate (7,8-dihydropteroate or H2Pte) to form dihydrofolate (7,8-dihydrofolate monoglutamate or H2Pte-Glu). Also catalyzes successive additions of L-glutamate to tetrahydrofolate or 10-formyltetrahydrofolate or 5,10-methylenetetrahydrofolate, leading to folylpolyglutamate derivatives.</text>
</comment>
<dbReference type="SUPFAM" id="SSF53623">
    <property type="entry name" value="MurD-like peptide ligases, catalytic domain"/>
    <property type="match status" value="1"/>
</dbReference>
<dbReference type="Gene3D" id="3.40.1190.10">
    <property type="entry name" value="Mur-like, catalytic domain"/>
    <property type="match status" value="1"/>
</dbReference>
<dbReference type="GO" id="GO:0004326">
    <property type="term" value="F:tetrahydrofolylpolyglutamate synthase activity"/>
    <property type="evidence" value="ECO:0007669"/>
    <property type="project" value="UniProtKB-EC"/>
</dbReference>
<evidence type="ECO:0000256" key="20">
    <source>
        <dbReference type="ARBA" id="ARBA00049035"/>
    </source>
</evidence>
<evidence type="ECO:0000256" key="11">
    <source>
        <dbReference type="ARBA" id="ARBA00022741"/>
    </source>
</evidence>
<dbReference type="EMBL" id="SUYD01000013">
    <property type="protein sequence ID" value="MBE6266938.1"/>
    <property type="molecule type" value="Genomic_DNA"/>
</dbReference>
<dbReference type="InterPro" id="IPR036565">
    <property type="entry name" value="Mur-like_cat_sf"/>
</dbReference>
<dbReference type="InterPro" id="IPR004101">
    <property type="entry name" value="Mur_ligase_C"/>
</dbReference>
<dbReference type="PANTHER" id="PTHR11136">
    <property type="entry name" value="FOLYLPOLYGLUTAMATE SYNTHASE-RELATED"/>
    <property type="match status" value="1"/>
</dbReference>
<accession>A0A928BTA1</accession>
<gene>
    <name evidence="25" type="ORF">E7102_10825</name>
</gene>
<evidence type="ECO:0000256" key="5">
    <source>
        <dbReference type="ARBA" id="ARBA00008276"/>
    </source>
</evidence>
<dbReference type="InterPro" id="IPR018109">
    <property type="entry name" value="Folylpolyglutamate_synth_CS"/>
</dbReference>
<evidence type="ECO:0000256" key="17">
    <source>
        <dbReference type="ARBA" id="ARBA00032510"/>
    </source>
</evidence>
<proteinExistence type="inferred from homology"/>
<name>A0A928BTA1_XYLRU</name>
<dbReference type="EC" id="6.3.2.12" evidence="6"/>
<evidence type="ECO:0000256" key="3">
    <source>
        <dbReference type="ARBA" id="ARBA00004799"/>
    </source>
</evidence>
<evidence type="ECO:0000256" key="6">
    <source>
        <dbReference type="ARBA" id="ARBA00013023"/>
    </source>
</evidence>
<comment type="similarity">
    <text evidence="5 22">Belongs to the folylpolyglutamate synthase family.</text>
</comment>
<evidence type="ECO:0000256" key="21">
    <source>
        <dbReference type="ARBA" id="ARBA00049161"/>
    </source>
</evidence>
<dbReference type="InterPro" id="IPR001645">
    <property type="entry name" value="Folylpolyglutamate_synth"/>
</dbReference>
<dbReference type="PANTHER" id="PTHR11136:SF0">
    <property type="entry name" value="DIHYDROFOLATE SYNTHETASE-RELATED"/>
    <property type="match status" value="1"/>
</dbReference>
<evidence type="ECO:0000256" key="18">
    <source>
        <dbReference type="ARBA" id="ARBA00047493"/>
    </source>
</evidence>
<comment type="catalytic activity">
    <reaction evidence="20">
        <text>(6R)-5,10-methylenetetrahydrofolyl-(gamma-L-Glu)(n) + L-glutamate + ATP = (6R)-5,10-methylenetetrahydrofolyl-(gamma-L-Glu)(n+1) + ADP + phosphate + H(+)</text>
        <dbReference type="Rhea" id="RHEA:51912"/>
        <dbReference type="Rhea" id="RHEA-COMP:13257"/>
        <dbReference type="Rhea" id="RHEA-COMP:13258"/>
        <dbReference type="ChEBI" id="CHEBI:15378"/>
        <dbReference type="ChEBI" id="CHEBI:29985"/>
        <dbReference type="ChEBI" id="CHEBI:30616"/>
        <dbReference type="ChEBI" id="CHEBI:43474"/>
        <dbReference type="ChEBI" id="CHEBI:136572"/>
        <dbReference type="ChEBI" id="CHEBI:456216"/>
        <dbReference type="EC" id="6.3.2.17"/>
    </reaction>
</comment>
<dbReference type="GO" id="GO:0005524">
    <property type="term" value="F:ATP binding"/>
    <property type="evidence" value="ECO:0007669"/>
    <property type="project" value="UniProtKB-KW"/>
</dbReference>
<evidence type="ECO:0000256" key="12">
    <source>
        <dbReference type="ARBA" id="ARBA00022840"/>
    </source>
</evidence>
<dbReference type="PROSITE" id="PS01012">
    <property type="entry name" value="FOLYLPOLYGLU_SYNT_2"/>
    <property type="match status" value="1"/>
</dbReference>
<evidence type="ECO:0000256" key="15">
    <source>
        <dbReference type="ARBA" id="ARBA00030048"/>
    </source>
</evidence>
<comment type="catalytic activity">
    <reaction evidence="19">
        <text>10-formyltetrahydrofolyl-(gamma-L-Glu)(n) + L-glutamate + ATP = 10-formyltetrahydrofolyl-(gamma-L-Glu)(n+1) + ADP + phosphate + H(+)</text>
        <dbReference type="Rhea" id="RHEA:51904"/>
        <dbReference type="Rhea" id="RHEA-COMP:13088"/>
        <dbReference type="Rhea" id="RHEA-COMP:14300"/>
        <dbReference type="ChEBI" id="CHEBI:15378"/>
        <dbReference type="ChEBI" id="CHEBI:29985"/>
        <dbReference type="ChEBI" id="CHEBI:30616"/>
        <dbReference type="ChEBI" id="CHEBI:43474"/>
        <dbReference type="ChEBI" id="CHEBI:134413"/>
        <dbReference type="ChEBI" id="CHEBI:456216"/>
        <dbReference type="EC" id="6.3.2.17"/>
    </reaction>
</comment>
<dbReference type="SUPFAM" id="SSF53244">
    <property type="entry name" value="MurD-like peptide ligases, peptide-binding domain"/>
    <property type="match status" value="1"/>
</dbReference>
<organism evidence="25 26">
    <name type="scientific">Xylanibacter ruminicola</name>
    <name type="common">Prevotella ruminicola</name>
    <dbReference type="NCBI Taxonomy" id="839"/>
    <lineage>
        <taxon>Bacteria</taxon>
        <taxon>Pseudomonadati</taxon>
        <taxon>Bacteroidota</taxon>
        <taxon>Bacteroidia</taxon>
        <taxon>Bacteroidales</taxon>
        <taxon>Prevotellaceae</taxon>
        <taxon>Xylanibacter</taxon>
    </lineage>
</organism>
<evidence type="ECO:0000256" key="14">
    <source>
        <dbReference type="ARBA" id="ARBA00022909"/>
    </source>
</evidence>
<evidence type="ECO:0000259" key="23">
    <source>
        <dbReference type="Pfam" id="PF02875"/>
    </source>
</evidence>
<dbReference type="GO" id="GO:0046872">
    <property type="term" value="F:metal ion binding"/>
    <property type="evidence" value="ECO:0007669"/>
    <property type="project" value="UniProtKB-KW"/>
</dbReference>
<dbReference type="InterPro" id="IPR013221">
    <property type="entry name" value="Mur_ligase_cen"/>
</dbReference>
<evidence type="ECO:0000256" key="7">
    <source>
        <dbReference type="ARBA" id="ARBA00013025"/>
    </source>
</evidence>
<dbReference type="GO" id="GO:0008841">
    <property type="term" value="F:dihydrofolate synthase activity"/>
    <property type="evidence" value="ECO:0007669"/>
    <property type="project" value="UniProtKB-EC"/>
</dbReference>
<dbReference type="GO" id="GO:0005737">
    <property type="term" value="C:cytoplasm"/>
    <property type="evidence" value="ECO:0007669"/>
    <property type="project" value="TreeGrafter"/>
</dbReference>
<comment type="pathway">
    <text evidence="3">Cofactor biosynthesis; tetrahydrofolate biosynthesis; 7,8-dihydrofolate from 2-amino-4-hydroxy-6-hydroxymethyl-7,8-dihydropteridine diphosphate and 4-aminobenzoate: step 2/2.</text>
</comment>
<evidence type="ECO:0000256" key="13">
    <source>
        <dbReference type="ARBA" id="ARBA00022842"/>
    </source>
</evidence>
<comment type="catalytic activity">
    <reaction evidence="21">
        <text>7,8-dihydropteroate + L-glutamate + ATP = 7,8-dihydrofolate + ADP + phosphate + H(+)</text>
        <dbReference type="Rhea" id="RHEA:23584"/>
        <dbReference type="ChEBI" id="CHEBI:15378"/>
        <dbReference type="ChEBI" id="CHEBI:17839"/>
        <dbReference type="ChEBI" id="CHEBI:29985"/>
        <dbReference type="ChEBI" id="CHEBI:30616"/>
        <dbReference type="ChEBI" id="CHEBI:43474"/>
        <dbReference type="ChEBI" id="CHEBI:57451"/>
        <dbReference type="ChEBI" id="CHEBI:456216"/>
        <dbReference type="EC" id="6.3.2.12"/>
    </reaction>
</comment>
<evidence type="ECO:0000256" key="16">
    <source>
        <dbReference type="ARBA" id="ARBA00030592"/>
    </source>
</evidence>
<dbReference type="InterPro" id="IPR036615">
    <property type="entry name" value="Mur_ligase_C_dom_sf"/>
</dbReference>
<evidence type="ECO:0000256" key="8">
    <source>
        <dbReference type="ARBA" id="ARBA00019357"/>
    </source>
</evidence>
<evidence type="ECO:0000256" key="10">
    <source>
        <dbReference type="ARBA" id="ARBA00022723"/>
    </source>
</evidence>
<feature type="domain" description="Mur ligase central" evidence="24">
    <location>
        <begin position="51"/>
        <end position="231"/>
    </location>
</feature>
<dbReference type="Pfam" id="PF02875">
    <property type="entry name" value="Mur_ligase_C"/>
    <property type="match status" value="1"/>
</dbReference>
<keyword evidence="9 22" id="KW-0436">Ligase</keyword>
<dbReference type="AlphaFoldDB" id="A0A928BTA1"/>
<protein>
    <recommendedName>
        <fullName evidence="8">Dihydrofolate synthase/folylpolyglutamate synthase</fullName>
        <ecNumber evidence="6">6.3.2.12</ecNumber>
        <ecNumber evidence="7">6.3.2.17</ecNumber>
    </recommendedName>
    <alternativeName>
        <fullName evidence="17">Folylpoly-gamma-glutamate synthetase-dihydrofolate synthetase</fullName>
    </alternativeName>
    <alternativeName>
        <fullName evidence="15">Folylpolyglutamate synthetase</fullName>
    </alternativeName>
    <alternativeName>
        <fullName evidence="16">Tetrahydrofolylpolyglutamate synthase</fullName>
    </alternativeName>
</protein>
<evidence type="ECO:0000256" key="1">
    <source>
        <dbReference type="ARBA" id="ARBA00001946"/>
    </source>
</evidence>
<sequence length="437" mass="48356">MTYQETCEYLFNQLPMFEKQGAGGYKEGLENSHALDEHLGHPHKKYLTIHVAGTNGKGSCAHTLSAVLQMCGYKVGLYTSPHLVDFSERIRINGQPISEDYVVEFVEKHKPFFEPLQPSFFELTTAMAFKYFADMDVDIAVIEVGLGGRLDCTNIITPILSVITNIGLDHTQFLGTSLEQIAMEKAGIIKKNVPVVVGETTPETRMVFEATATENHAPIVFAEDQKQIISLSVGTKGIEYYTKSFGILSGELNGIYQEKNTNTILCAIQQLESLGYMHSVKCQANATCQNREVQKGFSHVCSLTGLKGRWQKVGEAPLTICDTGHNVPGWKYLSEQLNNVKCDKMHIVFGMVDDKDIHGVMELLPKKATYYFTKANNKRAVSENVLKLYAQGIELEGESYPDVKSAYEAAKAAANSNDFVFVGGSSYVVAELLKNCI</sequence>
<keyword evidence="11 22" id="KW-0547">Nucleotide-binding</keyword>
<dbReference type="EC" id="6.3.2.17" evidence="7"/>
<feature type="domain" description="Mur ligase C-terminal" evidence="23">
    <location>
        <begin position="308"/>
        <end position="425"/>
    </location>
</feature>
<dbReference type="Gene3D" id="3.90.190.20">
    <property type="entry name" value="Mur ligase, C-terminal domain"/>
    <property type="match status" value="1"/>
</dbReference>
<evidence type="ECO:0000259" key="24">
    <source>
        <dbReference type="Pfam" id="PF08245"/>
    </source>
</evidence>
<evidence type="ECO:0000256" key="2">
    <source>
        <dbReference type="ARBA" id="ARBA00002714"/>
    </source>
</evidence>
<comment type="pathway">
    <text evidence="4">Cofactor biosynthesis; tetrahydrofolylpolyglutamate biosynthesis.</text>
</comment>
<dbReference type="GO" id="GO:0046656">
    <property type="term" value="P:folic acid biosynthetic process"/>
    <property type="evidence" value="ECO:0007669"/>
    <property type="project" value="UniProtKB-KW"/>
</dbReference>